<accession>A0A0F8ZT83</accession>
<dbReference type="EMBL" id="LAZR01046234">
    <property type="protein sequence ID" value="KKK97013.1"/>
    <property type="molecule type" value="Genomic_DNA"/>
</dbReference>
<evidence type="ECO:0000313" key="1">
    <source>
        <dbReference type="EMBL" id="KKK97013.1"/>
    </source>
</evidence>
<name>A0A0F8ZT83_9ZZZZ</name>
<dbReference type="AlphaFoldDB" id="A0A0F8ZT83"/>
<sequence>MSGVGKLNVGRIRSAAQVLDEQLIREALETLEKILPYAEAFDPFEYGRFGEPTQDDDIEQAQVIAAKLKERLLEE</sequence>
<comment type="caution">
    <text evidence="1">The sequence shown here is derived from an EMBL/GenBank/DDBJ whole genome shotgun (WGS) entry which is preliminary data.</text>
</comment>
<protein>
    <submittedName>
        <fullName evidence="1">Uncharacterized protein</fullName>
    </submittedName>
</protein>
<organism evidence="1">
    <name type="scientific">marine sediment metagenome</name>
    <dbReference type="NCBI Taxonomy" id="412755"/>
    <lineage>
        <taxon>unclassified sequences</taxon>
        <taxon>metagenomes</taxon>
        <taxon>ecological metagenomes</taxon>
    </lineage>
</organism>
<proteinExistence type="predicted"/>
<gene>
    <name evidence="1" type="ORF">LCGC14_2656990</name>
</gene>
<reference evidence="1" key="1">
    <citation type="journal article" date="2015" name="Nature">
        <title>Complex archaea that bridge the gap between prokaryotes and eukaryotes.</title>
        <authorList>
            <person name="Spang A."/>
            <person name="Saw J.H."/>
            <person name="Jorgensen S.L."/>
            <person name="Zaremba-Niedzwiedzka K."/>
            <person name="Martijn J."/>
            <person name="Lind A.E."/>
            <person name="van Eijk R."/>
            <person name="Schleper C."/>
            <person name="Guy L."/>
            <person name="Ettema T.J."/>
        </authorList>
    </citation>
    <scope>NUCLEOTIDE SEQUENCE</scope>
</reference>